<dbReference type="CDD" id="cd03808">
    <property type="entry name" value="GT4_CapM-like"/>
    <property type="match status" value="1"/>
</dbReference>
<feature type="domain" description="Glycosyltransferase subfamily 4-like N-terminal" evidence="1">
    <location>
        <begin position="23"/>
        <end position="169"/>
    </location>
</feature>
<dbReference type="KEGG" id="tput:QJT81_09505"/>
<dbReference type="Gene3D" id="3.40.50.2000">
    <property type="entry name" value="Glycogen Phosphorylase B"/>
    <property type="match status" value="2"/>
</dbReference>
<evidence type="ECO:0000313" key="2">
    <source>
        <dbReference type="EMBL" id="WGZ96188.1"/>
    </source>
</evidence>
<reference evidence="2" key="2">
    <citation type="submission" date="2023-04" db="EMBL/GenBank/DDBJ databases">
        <authorList>
            <person name="Beletskiy A.V."/>
            <person name="Mardanov A.V."/>
            <person name="Ravin N.V."/>
        </authorList>
    </citation>
    <scope>NUCLEOTIDE SEQUENCE</scope>
    <source>
        <strain evidence="2">GKL-02</strain>
    </source>
</reference>
<evidence type="ECO:0000259" key="1">
    <source>
        <dbReference type="Pfam" id="PF13579"/>
    </source>
</evidence>
<gene>
    <name evidence="2" type="ORF">QJT81_09505</name>
</gene>
<dbReference type="PANTHER" id="PTHR12526">
    <property type="entry name" value="GLYCOSYLTRANSFERASE"/>
    <property type="match status" value="1"/>
</dbReference>
<accession>A0AA95HJV4</accession>
<dbReference type="SUPFAM" id="SSF53756">
    <property type="entry name" value="UDP-Glycosyltransferase/glycogen phosphorylase"/>
    <property type="match status" value="1"/>
</dbReference>
<dbReference type="GO" id="GO:0016757">
    <property type="term" value="F:glycosyltransferase activity"/>
    <property type="evidence" value="ECO:0007669"/>
    <property type="project" value="UniProtKB-ARBA"/>
</dbReference>
<dbReference type="Pfam" id="PF13579">
    <property type="entry name" value="Glyco_trans_4_4"/>
    <property type="match status" value="1"/>
</dbReference>
<name>A0AA95HJV4_9GAMM</name>
<dbReference type="EMBL" id="CP124756">
    <property type="protein sequence ID" value="WGZ96188.1"/>
    <property type="molecule type" value="Genomic_DNA"/>
</dbReference>
<dbReference type="PANTHER" id="PTHR12526:SF638">
    <property type="entry name" value="SPORE COAT PROTEIN SA"/>
    <property type="match status" value="1"/>
</dbReference>
<dbReference type="Proteomes" id="UP001301326">
    <property type="component" value="Chromosome"/>
</dbReference>
<reference evidence="2" key="1">
    <citation type="journal article" date="2023" name="Int. J. Mol. Sci.">
        <title>Metagenomics Revealed a New Genus 'Candidatus Thiocaldithrix dubininis' gen. nov., sp. nov. and a New Species 'Candidatus Thiothrix putei' sp. nov. in the Family Thiotrichaceae, Some Members of Which Have Traits of Both Na+- and H+-Motive Energetics.</title>
        <authorList>
            <person name="Ravin N.V."/>
            <person name="Muntyan M.S."/>
            <person name="Smolyakov D.D."/>
            <person name="Rudenko T.S."/>
            <person name="Beletsky A.V."/>
            <person name="Mardanov A.V."/>
            <person name="Grabovich M.Y."/>
        </authorList>
    </citation>
    <scope>NUCLEOTIDE SEQUENCE</scope>
    <source>
        <strain evidence="2">GKL-02</strain>
    </source>
</reference>
<proteinExistence type="predicted"/>
<dbReference type="InterPro" id="IPR028098">
    <property type="entry name" value="Glyco_trans_4-like_N"/>
</dbReference>
<dbReference type="AlphaFoldDB" id="A0AA95HJV4"/>
<sequence>MRIAVISNTTWYLYNFRLSHMLAYQQAGHEVIAIGPDEPHYISKIEAAGIPHHVFNVSGDGINPVRELQSLWSLVKTLKRLRIQVILSNTPKGNIYAAVAARLLGIAIIPNVSGLGHVFIHPSWLTHLVKLFYRIAFAYPQHVMFQNRDDHDFFIQQRLIRPQQAKLIPGSGIDLLRFIPPASTTEQGSKETSDKSLTFLLPARLLWDKGVGEFVEAARHIRQRYPQMRFQLLGSTDIANPAAIPQATVKQWHQEGVVEYLGKTDNVIPFIQQADCVVLPSYREGTPRSLLEASSMGKPIITTNTVGCRNVVEEGITGYLCRLQDANDLAQKMLQLLSLGTEQRLQMGLAGRRKMEREFDEKIVIDTYLQTIRDKTYRLRKRDFIMNGLKKLTFYTK</sequence>
<organism evidence="2">
    <name type="scientific">Candidatus Thiothrix putei</name>
    <dbReference type="NCBI Taxonomy" id="3080811"/>
    <lineage>
        <taxon>Bacteria</taxon>
        <taxon>Pseudomonadati</taxon>
        <taxon>Pseudomonadota</taxon>
        <taxon>Gammaproteobacteria</taxon>
        <taxon>Thiotrichales</taxon>
        <taxon>Thiotrichaceae</taxon>
        <taxon>Thiothrix</taxon>
    </lineage>
</organism>
<dbReference type="Pfam" id="PF13692">
    <property type="entry name" value="Glyco_trans_1_4"/>
    <property type="match status" value="1"/>
</dbReference>
<protein>
    <submittedName>
        <fullName evidence="2">Glycosyltransferase family 4 protein</fullName>
    </submittedName>
</protein>